<dbReference type="GO" id="GO:0004190">
    <property type="term" value="F:aspartic-type endopeptidase activity"/>
    <property type="evidence" value="ECO:0007669"/>
    <property type="project" value="UniProtKB-KW"/>
</dbReference>
<dbReference type="InterPro" id="IPR013103">
    <property type="entry name" value="RVT_2"/>
</dbReference>
<keyword evidence="8" id="KW-1185">Reference proteome</keyword>
<dbReference type="Proteomes" id="UP000467841">
    <property type="component" value="Unassembled WGS sequence"/>
</dbReference>
<feature type="compositionally biased region" description="Polar residues" evidence="5">
    <location>
        <begin position="920"/>
        <end position="953"/>
    </location>
</feature>
<dbReference type="InterPro" id="IPR054722">
    <property type="entry name" value="PolX-like_BBD"/>
</dbReference>
<feature type="compositionally biased region" description="Low complexity" evidence="5">
    <location>
        <begin position="351"/>
        <end position="360"/>
    </location>
</feature>
<dbReference type="Pfam" id="PF25597">
    <property type="entry name" value="SH3_retrovirus"/>
    <property type="match status" value="1"/>
</dbReference>
<feature type="compositionally biased region" description="Polar residues" evidence="5">
    <location>
        <begin position="378"/>
        <end position="390"/>
    </location>
</feature>
<dbReference type="InterPro" id="IPR012337">
    <property type="entry name" value="RNaseH-like_sf"/>
</dbReference>
<dbReference type="GO" id="GO:0046872">
    <property type="term" value="F:metal ion binding"/>
    <property type="evidence" value="ECO:0007669"/>
    <property type="project" value="UniProtKB-KW"/>
</dbReference>
<feature type="region of interest" description="Disordered" evidence="5">
    <location>
        <begin position="351"/>
        <end position="393"/>
    </location>
</feature>
<feature type="compositionally biased region" description="Basic and acidic residues" evidence="5">
    <location>
        <begin position="21"/>
        <end position="33"/>
    </location>
</feature>
<dbReference type="InterPro" id="IPR039537">
    <property type="entry name" value="Retrotran_Ty1/copia-like"/>
</dbReference>
<dbReference type="Pfam" id="PF07727">
    <property type="entry name" value="RVT_2"/>
    <property type="match status" value="2"/>
</dbReference>
<dbReference type="InterPro" id="IPR001584">
    <property type="entry name" value="Integrase_cat-core"/>
</dbReference>
<dbReference type="InterPro" id="IPR036397">
    <property type="entry name" value="RNaseH_sf"/>
</dbReference>
<feature type="compositionally biased region" description="Polar residues" evidence="5">
    <location>
        <begin position="1"/>
        <end position="20"/>
    </location>
</feature>
<dbReference type="Pfam" id="PF22936">
    <property type="entry name" value="Pol_BBD"/>
    <property type="match status" value="1"/>
</dbReference>
<dbReference type="SUPFAM" id="SSF56672">
    <property type="entry name" value="DNA/RNA polymerases"/>
    <property type="match status" value="1"/>
</dbReference>
<evidence type="ECO:0000256" key="5">
    <source>
        <dbReference type="SAM" id="MobiDB-lite"/>
    </source>
</evidence>
<keyword evidence="4" id="KW-0378">Hydrolase</keyword>
<dbReference type="PANTHER" id="PTHR42648:SF26">
    <property type="entry name" value="INTEGRASE CATALYTIC DOMAIN-CONTAINING PROTEIN"/>
    <property type="match status" value="1"/>
</dbReference>
<dbReference type="GO" id="GO:0003676">
    <property type="term" value="F:nucleic acid binding"/>
    <property type="evidence" value="ECO:0007669"/>
    <property type="project" value="InterPro"/>
</dbReference>
<evidence type="ECO:0000256" key="1">
    <source>
        <dbReference type="ARBA" id="ARBA00022670"/>
    </source>
</evidence>
<organism evidence="7 8">
    <name type="scientific">Microthlaspi erraticum</name>
    <dbReference type="NCBI Taxonomy" id="1685480"/>
    <lineage>
        <taxon>Eukaryota</taxon>
        <taxon>Viridiplantae</taxon>
        <taxon>Streptophyta</taxon>
        <taxon>Embryophyta</taxon>
        <taxon>Tracheophyta</taxon>
        <taxon>Spermatophyta</taxon>
        <taxon>Magnoliopsida</taxon>
        <taxon>eudicotyledons</taxon>
        <taxon>Gunneridae</taxon>
        <taxon>Pentapetalae</taxon>
        <taxon>rosids</taxon>
        <taxon>malvids</taxon>
        <taxon>Brassicales</taxon>
        <taxon>Brassicaceae</taxon>
        <taxon>Coluteocarpeae</taxon>
        <taxon>Microthlaspi</taxon>
    </lineage>
</organism>
<evidence type="ECO:0000313" key="7">
    <source>
        <dbReference type="EMBL" id="CAA7057920.1"/>
    </source>
</evidence>
<feature type="compositionally biased region" description="Polar residues" evidence="5">
    <location>
        <begin position="964"/>
        <end position="983"/>
    </location>
</feature>
<dbReference type="InterPro" id="IPR057670">
    <property type="entry name" value="SH3_retrovirus"/>
</dbReference>
<dbReference type="Pfam" id="PF00665">
    <property type="entry name" value="rve"/>
    <property type="match status" value="1"/>
</dbReference>
<feature type="domain" description="Integrase catalytic" evidence="6">
    <location>
        <begin position="628"/>
        <end position="795"/>
    </location>
</feature>
<proteinExistence type="predicted"/>
<keyword evidence="3" id="KW-0064">Aspartyl protease</keyword>
<dbReference type="SUPFAM" id="SSF53098">
    <property type="entry name" value="Ribonuclease H-like"/>
    <property type="match status" value="1"/>
</dbReference>
<protein>
    <recommendedName>
        <fullName evidence="6">Integrase catalytic domain-containing protein</fullName>
    </recommendedName>
</protein>
<accession>A0A6D2LA64</accession>
<comment type="caution">
    <text evidence="7">The sequence shown here is derived from an EMBL/GenBank/DDBJ whole genome shotgun (WGS) entry which is preliminary data.</text>
</comment>
<feature type="region of interest" description="Disordered" evidence="5">
    <location>
        <begin position="1"/>
        <end position="60"/>
    </location>
</feature>
<sequence length="1586" mass="177654">MTLKPQNDSVAAEVNMTQVHQEWRPKVITKEPSNDPPKLQRSPATTGQKKEENKEKKRKVKPYITEKSVNPMTIQNRYALLSNDIIKHIPFNPNTLFFKSLHGIRAPGSRSMDSLALTSYTPAPQSVSSVVTVKLSEETYLLWKFQFEIYLTGQGLLSLVDGSNPPPLAVIQVPGINGQTTEIPNPDYHSWLKIDHVVKSWLIGSFSHDVLALVISCAMTRDMWLTVANHYNKVSAARLYDLQCRLQVVSKNGRPMAEFLNEISTICSLLQSVGHIVPEQIKIFTALKGLGQEYESVKASIEGDMDKIPPPTFLGVVPRLMSAESRVQFYNAGATVTPHLAFNTMQANYSSRGRGQSYGRGSRGRGAFTTKGRGFPQQLGSIRGQTTQTDSEPKLPCQICGKKGHRALSCWHRFDNAYQEEDIPQAMAAMRITDITDQTGHEWYPDTGASAHVTSSVSHLQQSQPYMGNDSVMIADGNFLPITHTGSTVIGSSIGKLPLKDVLVCPDIAKSLLSVSKVTRDYPCTFKFDCDAVIVKDKETKRLLMLGRNNEEGLYKLKDTKPEVFFSSRQQAASDLVWHRRLGHPQAQVLQHLSSIEAISINKHTNLVCESCSLGKSARLPFSSSDFVASKPLQRIHCDLWGPAPVVSVQGFRYYVILIDNWSRYCWFYPLKCKSDFVSVFISFQNLVENQFKEKIGTFQSDGGGEFINTKLLQHLQSCGIQHLVSCPHTPQQNGLVERKHRYLTELGLSMLFQRKMPSKYWVEAFFTANYLTNLLPTTALQNKESPYQRMFGISPMYTALRTFGCACFPTLRDYADHKFDPKSLKCVFLGYSAKHKGYRCLYPPTGRVYISRHVLFDEAVFPFSEEYRSLHPPAASTLTKAWLQSFVPTPTPTRSDPIPVQIVSSNESQPTASEAPGSDTENTQLPPSTCNDYMPDVQTTSTTLEDSCSGRTPSLDLAAIGDSVNSSNGGTDESVSQANTTAAEREPASTPVPPKTHQMVTRSQVGIRKPNPRYVILTHKVKYPRPRTVAEALKHPGWNGAMTEEIDTCGITRTWSLVPYTPDMNVLGSKWIFTPKIKSDGDLERRKARIVAQGFDQEEGIDYLETYSPVVRSATVREVLHLATVMDWSIKQMDVKNAFLHGELSKSFGSTCSVKDPSMFIYIKNKDIIILLLYVDDMVITGNDSAVKEKFLNELKTQFMMKDLGRMEYFLGIQAQFHPEGLFLSQQRYAEDLLVTAAMSDCAPMPTPLPLQPHRVPAQNVKFEDPKYFRSLAGKLQYLTLTRPDIKFAVNFICQKMHSPAVSDYNLLKRILRYVKGTITMGINFNKASDFTLQAYCDSNYNGCPITRRSTGGYCTYLGSNLISWSCKKQEVVAKSSTEAEYRAMSDAASEITWIGAVLKELGVPLMKTPLLYCDNLSAVYLTANPAFHVKSKHFETHHHYVRERVALGLLEVKHIASHLQIADIFTKSLPVAVFTSLRYKLGVDVPPTPSLRGADMTLKPQNDSVAAEVNMTQVHQEWRPKVITKEPSNDLPKLQRSPATTGQKKEENKEKKRKVKPYITEKSVNPMTMQNRYALLSNDVIGDV</sequence>
<dbReference type="GO" id="GO:0006508">
    <property type="term" value="P:proteolysis"/>
    <property type="evidence" value="ECO:0007669"/>
    <property type="project" value="UniProtKB-KW"/>
</dbReference>
<evidence type="ECO:0000256" key="4">
    <source>
        <dbReference type="ARBA" id="ARBA00022801"/>
    </source>
</evidence>
<feature type="region of interest" description="Disordered" evidence="5">
    <location>
        <begin position="1520"/>
        <end position="1565"/>
    </location>
</feature>
<keyword evidence="2" id="KW-0479">Metal-binding</keyword>
<dbReference type="CDD" id="cd09272">
    <property type="entry name" value="RNase_HI_RT_Ty1"/>
    <property type="match status" value="1"/>
</dbReference>
<dbReference type="InterPro" id="IPR025724">
    <property type="entry name" value="GAG-pre-integrase_dom"/>
</dbReference>
<keyword evidence="1" id="KW-0645">Protease</keyword>
<dbReference type="GO" id="GO:0015074">
    <property type="term" value="P:DNA integration"/>
    <property type="evidence" value="ECO:0007669"/>
    <property type="project" value="InterPro"/>
</dbReference>
<dbReference type="OrthoDB" id="1111775at2759"/>
<evidence type="ECO:0000259" key="6">
    <source>
        <dbReference type="PROSITE" id="PS50994"/>
    </source>
</evidence>
<feature type="compositionally biased region" description="Basic and acidic residues" evidence="5">
    <location>
        <begin position="1520"/>
        <end position="1530"/>
    </location>
</feature>
<evidence type="ECO:0000256" key="2">
    <source>
        <dbReference type="ARBA" id="ARBA00022723"/>
    </source>
</evidence>
<evidence type="ECO:0000256" key="3">
    <source>
        <dbReference type="ARBA" id="ARBA00022750"/>
    </source>
</evidence>
<dbReference type="Pfam" id="PF13976">
    <property type="entry name" value="gag_pre-integrs"/>
    <property type="match status" value="1"/>
</dbReference>
<gene>
    <name evidence="7" type="ORF">MERR_LOCUS45156</name>
</gene>
<dbReference type="PROSITE" id="PS50994">
    <property type="entry name" value="INTEGRASE"/>
    <property type="match status" value="1"/>
</dbReference>
<dbReference type="PANTHER" id="PTHR42648">
    <property type="entry name" value="TRANSPOSASE, PUTATIVE-RELATED"/>
    <property type="match status" value="1"/>
</dbReference>
<feature type="region of interest" description="Disordered" evidence="5">
    <location>
        <begin position="906"/>
        <end position="1005"/>
    </location>
</feature>
<dbReference type="EMBL" id="CACVBM020001717">
    <property type="protein sequence ID" value="CAA7057920.1"/>
    <property type="molecule type" value="Genomic_DNA"/>
</dbReference>
<reference evidence="7" key="1">
    <citation type="submission" date="2020-01" db="EMBL/GenBank/DDBJ databases">
        <authorList>
            <person name="Mishra B."/>
        </authorList>
    </citation>
    <scope>NUCLEOTIDE SEQUENCE [LARGE SCALE GENOMIC DNA]</scope>
</reference>
<name>A0A6D2LA64_9BRAS</name>
<dbReference type="Pfam" id="PF14223">
    <property type="entry name" value="Retrotran_gag_2"/>
    <property type="match status" value="1"/>
</dbReference>
<evidence type="ECO:0000313" key="8">
    <source>
        <dbReference type="Proteomes" id="UP000467841"/>
    </source>
</evidence>
<dbReference type="InterPro" id="IPR043502">
    <property type="entry name" value="DNA/RNA_pol_sf"/>
</dbReference>
<dbReference type="Gene3D" id="3.30.420.10">
    <property type="entry name" value="Ribonuclease H-like superfamily/Ribonuclease H"/>
    <property type="match status" value="1"/>
</dbReference>